<dbReference type="GeneID" id="63777448"/>
<dbReference type="CDD" id="cd04678">
    <property type="entry name" value="NUDIX_MTH2_Nudt15"/>
    <property type="match status" value="1"/>
</dbReference>
<dbReference type="OrthoDB" id="447842at2759"/>
<organism evidence="2 3">
    <name type="scientific">Pseudomassariella vexata</name>
    <dbReference type="NCBI Taxonomy" id="1141098"/>
    <lineage>
        <taxon>Eukaryota</taxon>
        <taxon>Fungi</taxon>
        <taxon>Dikarya</taxon>
        <taxon>Ascomycota</taxon>
        <taxon>Pezizomycotina</taxon>
        <taxon>Sordariomycetes</taxon>
        <taxon>Xylariomycetidae</taxon>
        <taxon>Amphisphaeriales</taxon>
        <taxon>Pseudomassariaceae</taxon>
        <taxon>Pseudomassariella</taxon>
    </lineage>
</organism>
<name>A0A1Y2DF96_9PEZI</name>
<gene>
    <name evidence="2" type="ORF">BCR38DRAFT_448621</name>
</gene>
<evidence type="ECO:0000259" key="1">
    <source>
        <dbReference type="PROSITE" id="PS51462"/>
    </source>
</evidence>
<dbReference type="InterPro" id="IPR000086">
    <property type="entry name" value="NUDIX_hydrolase_dom"/>
</dbReference>
<dbReference type="STRING" id="1141098.A0A1Y2DF96"/>
<dbReference type="Pfam" id="PF00293">
    <property type="entry name" value="NUDIX"/>
    <property type="match status" value="1"/>
</dbReference>
<dbReference type="PROSITE" id="PS51462">
    <property type="entry name" value="NUDIX"/>
    <property type="match status" value="1"/>
</dbReference>
<evidence type="ECO:0000313" key="2">
    <source>
        <dbReference type="EMBL" id="ORY57774.1"/>
    </source>
</evidence>
<dbReference type="Gene3D" id="3.90.79.10">
    <property type="entry name" value="Nucleoside Triphosphate Pyrophosphohydrolase"/>
    <property type="match status" value="1"/>
</dbReference>
<dbReference type="EMBL" id="MCFJ01000018">
    <property type="protein sequence ID" value="ORY57774.1"/>
    <property type="molecule type" value="Genomic_DNA"/>
</dbReference>
<dbReference type="GO" id="GO:0035539">
    <property type="term" value="F:8-oxo-7,8-dihydrodeoxyguanosine triphosphate pyrophosphatase activity"/>
    <property type="evidence" value="ECO:0007669"/>
    <property type="project" value="TreeGrafter"/>
</dbReference>
<dbReference type="PANTHER" id="PTHR16099">
    <property type="entry name" value="8-OXO-DGTP DIPHOSPHATES NUDT15"/>
    <property type="match status" value="1"/>
</dbReference>
<dbReference type="GO" id="GO:0005829">
    <property type="term" value="C:cytosol"/>
    <property type="evidence" value="ECO:0007669"/>
    <property type="project" value="TreeGrafter"/>
</dbReference>
<keyword evidence="3" id="KW-1185">Reference proteome</keyword>
<accession>A0A1Y2DF96</accession>
<reference evidence="2 3" key="1">
    <citation type="submission" date="2016-07" db="EMBL/GenBank/DDBJ databases">
        <title>Pervasive Adenine N6-methylation of Active Genes in Fungi.</title>
        <authorList>
            <consortium name="DOE Joint Genome Institute"/>
            <person name="Mondo S.J."/>
            <person name="Dannebaum R.O."/>
            <person name="Kuo R.C."/>
            <person name="Labutti K."/>
            <person name="Haridas S."/>
            <person name="Kuo A."/>
            <person name="Salamov A."/>
            <person name="Ahrendt S.R."/>
            <person name="Lipzen A."/>
            <person name="Sullivan W."/>
            <person name="Andreopoulos W.B."/>
            <person name="Clum A."/>
            <person name="Lindquist E."/>
            <person name="Daum C."/>
            <person name="Ramamoorthy G.K."/>
            <person name="Gryganskyi A."/>
            <person name="Culley D."/>
            <person name="Magnuson J.K."/>
            <person name="James T.Y."/>
            <person name="O'Malley M.A."/>
            <person name="Stajich J.E."/>
            <person name="Spatafora J.W."/>
            <person name="Visel A."/>
            <person name="Grigoriev I.V."/>
        </authorList>
    </citation>
    <scope>NUCLEOTIDE SEQUENCE [LARGE SCALE GENOMIC DNA]</scope>
    <source>
        <strain evidence="2 3">CBS 129021</strain>
    </source>
</reference>
<comment type="caution">
    <text evidence="2">The sequence shown here is derived from an EMBL/GenBank/DDBJ whole genome shotgun (WGS) entry which is preliminary data.</text>
</comment>
<dbReference type="AlphaFoldDB" id="A0A1Y2DF96"/>
<evidence type="ECO:0000313" key="3">
    <source>
        <dbReference type="Proteomes" id="UP000193689"/>
    </source>
</evidence>
<dbReference type="Proteomes" id="UP000193689">
    <property type="component" value="Unassembled WGS sequence"/>
</dbReference>
<proteinExistence type="predicted"/>
<protein>
    <submittedName>
        <fullName evidence="2">NUDIX hydrolase domain-like protein</fullName>
    </submittedName>
</protein>
<dbReference type="InParanoid" id="A0A1Y2DF96"/>
<dbReference type="InterPro" id="IPR015797">
    <property type="entry name" value="NUDIX_hydrolase-like_dom_sf"/>
</dbReference>
<keyword evidence="2" id="KW-0378">Hydrolase</keyword>
<sequence>MVPRVRISAILRDNANRVIMGNRKGGIIEPGKWQFPNTYLLHGEDFFECAERAFLESTALEVCATKVFSWTNDILEGGYCHDVTFFVLCERKDETQLPELQDVCQCEGWEWKSWGDVMEMGEKDLFLPVYNLLCSHPNVEGMF</sequence>
<dbReference type="SUPFAM" id="SSF55811">
    <property type="entry name" value="Nudix"/>
    <property type="match status" value="1"/>
</dbReference>
<dbReference type="PANTHER" id="PTHR16099:SF5">
    <property type="entry name" value="NUCLEOTIDE TRIPHOSPHATE DIPHOSPHATASE NUDT15"/>
    <property type="match status" value="1"/>
</dbReference>
<dbReference type="RefSeq" id="XP_040710903.1">
    <property type="nucleotide sequence ID" value="XM_040861236.1"/>
</dbReference>
<feature type="domain" description="Nudix hydrolase" evidence="1">
    <location>
        <begin position="3"/>
        <end position="140"/>
    </location>
</feature>
<dbReference type="GO" id="GO:0006203">
    <property type="term" value="P:dGTP catabolic process"/>
    <property type="evidence" value="ECO:0007669"/>
    <property type="project" value="TreeGrafter"/>
</dbReference>